<keyword evidence="2" id="KW-1185">Reference proteome</keyword>
<organism evidence="1 2">
    <name type="scientific">Racocetra persica</name>
    <dbReference type="NCBI Taxonomy" id="160502"/>
    <lineage>
        <taxon>Eukaryota</taxon>
        <taxon>Fungi</taxon>
        <taxon>Fungi incertae sedis</taxon>
        <taxon>Mucoromycota</taxon>
        <taxon>Glomeromycotina</taxon>
        <taxon>Glomeromycetes</taxon>
        <taxon>Diversisporales</taxon>
        <taxon>Gigasporaceae</taxon>
        <taxon>Racocetra</taxon>
    </lineage>
</organism>
<reference evidence="1" key="1">
    <citation type="submission" date="2021-06" db="EMBL/GenBank/DDBJ databases">
        <authorList>
            <person name="Kallberg Y."/>
            <person name="Tangrot J."/>
            <person name="Rosling A."/>
        </authorList>
    </citation>
    <scope>NUCLEOTIDE SEQUENCE</scope>
    <source>
        <strain evidence="1">MA461A</strain>
    </source>
</reference>
<comment type="caution">
    <text evidence="1">The sequence shown here is derived from an EMBL/GenBank/DDBJ whole genome shotgun (WGS) entry which is preliminary data.</text>
</comment>
<protein>
    <submittedName>
        <fullName evidence="1">35561_t:CDS:1</fullName>
    </submittedName>
</protein>
<feature type="non-terminal residue" evidence="1">
    <location>
        <position position="483"/>
    </location>
</feature>
<sequence length="483" mass="55855">YEFHLINQQSSKTAKSRLSSQYGLRLLPGPLDPILWNHHLNTPQDAYHAIAGKVARLLDCTCTILALHGENNLINHWRNFEVPIQWSHLPNPITHQHSFMISDNLKILMIFPFILKRCLTINSVKKDFLKSTCDRLHFSHRSEVLSYIIHTWVLSAKAAKEAFSLTIHGLMNILTYKLFWIMIDYARQYTTCINTAVGTKEIVHRIFKAIVPHTNKRNLELNLLQQINTLQTLRHLVDNGIDDRIPHYSTRSIFMPLIIAPRLCHLLSGWCTNDFSLLIHHSNDIFNELQIEDNSNTITNNVLLNRSEIKLGLRWNKSRIEAAGFISTNIVLNGLFKDIMRAYSLYYSFEQALLDTQVLFYDNVSYTMSKPNGDHHNVKLKVGEIVETKLCGENEQTFGKITSIIEHSWNDSQIYVFLCFDWLEDLNRWDSLLDCPIYRIRHSHNGSLNRVHPISVVSQSSSIPFIHHCKSSCSFSQHDTTNN</sequence>
<evidence type="ECO:0000313" key="1">
    <source>
        <dbReference type="EMBL" id="CAG8790360.1"/>
    </source>
</evidence>
<gene>
    <name evidence="1" type="ORF">RPERSI_LOCUS19034</name>
</gene>
<evidence type="ECO:0000313" key="2">
    <source>
        <dbReference type="Proteomes" id="UP000789920"/>
    </source>
</evidence>
<proteinExistence type="predicted"/>
<dbReference type="Proteomes" id="UP000789920">
    <property type="component" value="Unassembled WGS sequence"/>
</dbReference>
<accession>A0ACA9RFE7</accession>
<dbReference type="EMBL" id="CAJVQC010051443">
    <property type="protein sequence ID" value="CAG8790360.1"/>
    <property type="molecule type" value="Genomic_DNA"/>
</dbReference>
<feature type="non-terminal residue" evidence="1">
    <location>
        <position position="1"/>
    </location>
</feature>
<name>A0ACA9RFE7_9GLOM</name>